<feature type="region of interest" description="Disordered" evidence="1">
    <location>
        <begin position="246"/>
        <end position="269"/>
    </location>
</feature>
<feature type="region of interest" description="Disordered" evidence="1">
    <location>
        <begin position="1"/>
        <end position="21"/>
    </location>
</feature>
<dbReference type="EMBL" id="KV784386">
    <property type="protein sequence ID" value="OEU07353.1"/>
    <property type="molecule type" value="Genomic_DNA"/>
</dbReference>
<reference evidence="2 3" key="1">
    <citation type="submission" date="2016-09" db="EMBL/GenBank/DDBJ databases">
        <title>Extensive genetic diversity and differential bi-allelic expression allows diatom success in the polar Southern Ocean.</title>
        <authorList>
            <consortium name="DOE Joint Genome Institute"/>
            <person name="Mock T."/>
            <person name="Otillar R.P."/>
            <person name="Strauss J."/>
            <person name="Dupont C."/>
            <person name="Frickenhaus S."/>
            <person name="Maumus F."/>
            <person name="Mcmullan M."/>
            <person name="Sanges R."/>
            <person name="Schmutz J."/>
            <person name="Toseland A."/>
            <person name="Valas R."/>
            <person name="Veluchamy A."/>
            <person name="Ward B.J."/>
            <person name="Allen A."/>
            <person name="Barry K."/>
            <person name="Falciatore A."/>
            <person name="Ferrante M."/>
            <person name="Fortunato A.E."/>
            <person name="Gloeckner G."/>
            <person name="Gruber A."/>
            <person name="Hipkin R."/>
            <person name="Janech M."/>
            <person name="Kroth P."/>
            <person name="Leese F."/>
            <person name="Lindquist E."/>
            <person name="Lyon B.R."/>
            <person name="Martin J."/>
            <person name="Mayer C."/>
            <person name="Parker M."/>
            <person name="Quesneville H."/>
            <person name="Raymond J."/>
            <person name="Uhlig C."/>
            <person name="Valentin K.U."/>
            <person name="Worden A.Z."/>
            <person name="Armbrust E.V."/>
            <person name="Bowler C."/>
            <person name="Green B."/>
            <person name="Moulton V."/>
            <person name="Van Oosterhout C."/>
            <person name="Grigoriev I."/>
        </authorList>
    </citation>
    <scope>NUCLEOTIDE SEQUENCE [LARGE SCALE GENOMIC DNA]</scope>
    <source>
        <strain evidence="2 3">CCMP1102</strain>
    </source>
</reference>
<protein>
    <submittedName>
        <fullName evidence="2">Uncharacterized protein</fullName>
    </submittedName>
</protein>
<dbReference type="AlphaFoldDB" id="A0A1E7EP85"/>
<feature type="compositionally biased region" description="Low complexity" evidence="1">
    <location>
        <begin position="250"/>
        <end position="267"/>
    </location>
</feature>
<keyword evidence="3" id="KW-1185">Reference proteome</keyword>
<sequence>MTPSQQRQRQQQQQQQRQQPLSLSLSSFSFFERINDVDTLSPDDFLDRFEKYGFFWFKGTSSSSSTKGETILNFIKEHAVACEKSWTVENHGNGSSSSSSSRGRDSSGNSSSSNGNKKKMKQITTLSSPPPRIVTPQTLCNFTGTNESFYMIGRAEHVDEVTHSGTYHIQIAGTKTWWIRPHPDCSFLNEELSSLVSSSSSSSLDNTNHNNNSNCFSRMKINVEEGDVFVLNTKIWYHNTELEYTPTKLSPSNNNNNNNESNSNSSSGGEWSISIAQDFYLPVPCPKDVSKGDMGECNNDDDNDSDNDGEKIALIALRNIIEGESLSIAFDDQDGGDDQLGNANEQIDPRIISEQYWTTNQIVLRGENRIPNDLPRSYEPNCELIEIDDTDGGDGNVCLALRALMDIPIGGVFCISPDDDEEYEEVEVDLGTGELVT</sequence>
<proteinExistence type="predicted"/>
<dbReference type="OrthoDB" id="47883at2759"/>
<dbReference type="Proteomes" id="UP000095751">
    <property type="component" value="Unassembled WGS sequence"/>
</dbReference>
<evidence type="ECO:0000313" key="2">
    <source>
        <dbReference type="EMBL" id="OEU07353.1"/>
    </source>
</evidence>
<name>A0A1E7EP85_9STRA</name>
<evidence type="ECO:0000256" key="1">
    <source>
        <dbReference type="SAM" id="MobiDB-lite"/>
    </source>
</evidence>
<accession>A0A1E7EP85</accession>
<dbReference type="KEGG" id="fcy:FRACYDRAFT_251159"/>
<organism evidence="2 3">
    <name type="scientific">Fragilariopsis cylindrus CCMP1102</name>
    <dbReference type="NCBI Taxonomy" id="635003"/>
    <lineage>
        <taxon>Eukaryota</taxon>
        <taxon>Sar</taxon>
        <taxon>Stramenopiles</taxon>
        <taxon>Ochrophyta</taxon>
        <taxon>Bacillariophyta</taxon>
        <taxon>Bacillariophyceae</taxon>
        <taxon>Bacillariophycidae</taxon>
        <taxon>Bacillariales</taxon>
        <taxon>Bacillariaceae</taxon>
        <taxon>Fragilariopsis</taxon>
    </lineage>
</organism>
<gene>
    <name evidence="2" type="ORF">FRACYDRAFT_251159</name>
</gene>
<dbReference type="InParanoid" id="A0A1E7EP85"/>
<feature type="region of interest" description="Disordered" evidence="1">
    <location>
        <begin position="88"/>
        <end position="130"/>
    </location>
</feature>
<evidence type="ECO:0000313" key="3">
    <source>
        <dbReference type="Proteomes" id="UP000095751"/>
    </source>
</evidence>
<feature type="compositionally biased region" description="Low complexity" evidence="1">
    <location>
        <begin position="92"/>
        <end position="115"/>
    </location>
</feature>